<feature type="domain" description="Protein kinase" evidence="7">
    <location>
        <begin position="24"/>
        <end position="290"/>
    </location>
</feature>
<evidence type="ECO:0000256" key="2">
    <source>
        <dbReference type="ARBA" id="ARBA00022741"/>
    </source>
</evidence>
<dbReference type="Gene3D" id="3.30.200.20">
    <property type="entry name" value="Phosphorylase Kinase, domain 1"/>
    <property type="match status" value="1"/>
</dbReference>
<comment type="similarity">
    <text evidence="6">Belongs to the protein kinase superfamily.</text>
</comment>
<name>A0ABD3C9A4_9LAMI</name>
<organism evidence="8 9">
    <name type="scientific">Castilleja foliolosa</name>
    <dbReference type="NCBI Taxonomy" id="1961234"/>
    <lineage>
        <taxon>Eukaryota</taxon>
        <taxon>Viridiplantae</taxon>
        <taxon>Streptophyta</taxon>
        <taxon>Embryophyta</taxon>
        <taxon>Tracheophyta</taxon>
        <taxon>Spermatophyta</taxon>
        <taxon>Magnoliopsida</taxon>
        <taxon>eudicotyledons</taxon>
        <taxon>Gunneridae</taxon>
        <taxon>Pentapetalae</taxon>
        <taxon>asterids</taxon>
        <taxon>lamiids</taxon>
        <taxon>Lamiales</taxon>
        <taxon>Orobanchaceae</taxon>
        <taxon>Pedicularideae</taxon>
        <taxon>Castillejinae</taxon>
        <taxon>Castilleja</taxon>
    </lineage>
</organism>
<dbReference type="EMBL" id="JAVIJP010000047">
    <property type="protein sequence ID" value="KAL3626152.1"/>
    <property type="molecule type" value="Genomic_DNA"/>
</dbReference>
<reference evidence="9" key="1">
    <citation type="journal article" date="2024" name="IScience">
        <title>Strigolactones Initiate the Formation of Haustorium-like Structures in Castilleja.</title>
        <authorList>
            <person name="Buerger M."/>
            <person name="Peterson D."/>
            <person name="Chory J."/>
        </authorList>
    </citation>
    <scope>NUCLEOTIDE SEQUENCE [LARGE SCALE GENOMIC DNA]</scope>
</reference>
<dbReference type="InterPro" id="IPR000719">
    <property type="entry name" value="Prot_kinase_dom"/>
</dbReference>
<sequence length="348" mass="39029">MKRDDHHLVVQEKTLNKQGDGVSWIRGPLLGRGTYGRVHKATLRRIDKHVSFPFEMAVKSAEISVSGTLSVEKEIMNNLKGCPYIIQCFGDETTMGYDGDLAYNILLEYASGGSLSERIKKSSGGKGLSEREVKAYTRSILRGLKHIHDMGYVHCDLKPSNILLVKNDIVGEFRAKIGDFGLAKKRESSLSYPRGTTMYLSPEAVIDGVQEGPSDVWALGCTVLEMLTGQRPWKGEEDLIRTSIMSENELPPEINSKEISEDARDFVMRCLERKVTRRWTVESLLRHTFLDDLGNDDVREPDHSESTIVIGDSEDEFDCDRLLLDDSFSSWSSSGNAFGRADTLCHFL</sequence>
<dbReference type="Gene3D" id="1.10.510.10">
    <property type="entry name" value="Transferase(Phosphotransferase) domain 1"/>
    <property type="match status" value="1"/>
</dbReference>
<gene>
    <name evidence="8" type="ORF">CASFOL_029701</name>
</gene>
<dbReference type="PANTHER" id="PTHR48011">
    <property type="entry name" value="CCR4-NOT TRANSCRIPTIONAL COMPLEX SUBUNIT CAF120-RELATED"/>
    <property type="match status" value="1"/>
</dbReference>
<dbReference type="PROSITE" id="PS00107">
    <property type="entry name" value="PROTEIN_KINASE_ATP"/>
    <property type="match status" value="1"/>
</dbReference>
<keyword evidence="4 5" id="KW-0067">ATP-binding</keyword>
<dbReference type="Pfam" id="PF00069">
    <property type="entry name" value="Pkinase"/>
    <property type="match status" value="1"/>
</dbReference>
<evidence type="ECO:0000313" key="8">
    <source>
        <dbReference type="EMBL" id="KAL3626152.1"/>
    </source>
</evidence>
<evidence type="ECO:0000259" key="7">
    <source>
        <dbReference type="PROSITE" id="PS50011"/>
    </source>
</evidence>
<dbReference type="GO" id="GO:0004674">
    <property type="term" value="F:protein serine/threonine kinase activity"/>
    <property type="evidence" value="ECO:0007669"/>
    <property type="project" value="UniProtKB-KW"/>
</dbReference>
<keyword evidence="9" id="KW-1185">Reference proteome</keyword>
<evidence type="ECO:0000256" key="1">
    <source>
        <dbReference type="ARBA" id="ARBA00022679"/>
    </source>
</evidence>
<evidence type="ECO:0000256" key="5">
    <source>
        <dbReference type="PROSITE-ProRule" id="PRU10141"/>
    </source>
</evidence>
<feature type="binding site" evidence="5">
    <location>
        <position position="59"/>
    </location>
    <ligand>
        <name>ATP</name>
        <dbReference type="ChEBI" id="CHEBI:30616"/>
    </ligand>
</feature>
<dbReference type="PANTHER" id="PTHR48011:SF103">
    <property type="entry name" value="MITOGEN-ACTIVATED PROTEIN KINASE KINASE KINASE YODA-LIKE"/>
    <property type="match status" value="1"/>
</dbReference>
<protein>
    <recommendedName>
        <fullName evidence="7">Protein kinase domain-containing protein</fullName>
    </recommendedName>
</protein>
<dbReference type="InterPro" id="IPR017441">
    <property type="entry name" value="Protein_kinase_ATP_BS"/>
</dbReference>
<accession>A0ABD3C9A4</accession>
<keyword evidence="1" id="KW-0808">Transferase</keyword>
<evidence type="ECO:0000256" key="3">
    <source>
        <dbReference type="ARBA" id="ARBA00022777"/>
    </source>
</evidence>
<proteinExistence type="inferred from homology"/>
<dbReference type="PROSITE" id="PS50011">
    <property type="entry name" value="PROTEIN_KINASE_DOM"/>
    <property type="match status" value="1"/>
</dbReference>
<dbReference type="InterPro" id="IPR052751">
    <property type="entry name" value="Plant_MAPKKK"/>
</dbReference>
<dbReference type="AlphaFoldDB" id="A0ABD3C9A4"/>
<dbReference type="GO" id="GO:0005524">
    <property type="term" value="F:ATP binding"/>
    <property type="evidence" value="ECO:0007669"/>
    <property type="project" value="UniProtKB-UniRule"/>
</dbReference>
<dbReference type="SMART" id="SM00220">
    <property type="entry name" value="S_TKc"/>
    <property type="match status" value="1"/>
</dbReference>
<dbReference type="PROSITE" id="PS00108">
    <property type="entry name" value="PROTEIN_KINASE_ST"/>
    <property type="match status" value="1"/>
</dbReference>
<evidence type="ECO:0000256" key="6">
    <source>
        <dbReference type="RuleBase" id="RU000304"/>
    </source>
</evidence>
<dbReference type="Proteomes" id="UP001632038">
    <property type="component" value="Unassembled WGS sequence"/>
</dbReference>
<keyword evidence="2 5" id="KW-0547">Nucleotide-binding</keyword>
<keyword evidence="6" id="KW-0723">Serine/threonine-protein kinase</keyword>
<comment type="caution">
    <text evidence="8">The sequence shown here is derived from an EMBL/GenBank/DDBJ whole genome shotgun (WGS) entry which is preliminary data.</text>
</comment>
<dbReference type="InterPro" id="IPR008271">
    <property type="entry name" value="Ser/Thr_kinase_AS"/>
</dbReference>
<keyword evidence="3" id="KW-0418">Kinase</keyword>
<evidence type="ECO:0000313" key="9">
    <source>
        <dbReference type="Proteomes" id="UP001632038"/>
    </source>
</evidence>
<dbReference type="InterPro" id="IPR011009">
    <property type="entry name" value="Kinase-like_dom_sf"/>
</dbReference>
<dbReference type="SUPFAM" id="SSF56112">
    <property type="entry name" value="Protein kinase-like (PK-like)"/>
    <property type="match status" value="1"/>
</dbReference>
<evidence type="ECO:0000256" key="4">
    <source>
        <dbReference type="ARBA" id="ARBA00022840"/>
    </source>
</evidence>